<accession>A0A7S1BC33</accession>
<gene>
    <name evidence="1" type="ORF">CHYS00102_LOCUS7754</name>
</gene>
<dbReference type="AlphaFoldDB" id="A0A7S1BC33"/>
<reference evidence="1" key="1">
    <citation type="submission" date="2021-01" db="EMBL/GenBank/DDBJ databases">
        <authorList>
            <person name="Corre E."/>
            <person name="Pelletier E."/>
            <person name="Niang G."/>
            <person name="Scheremetjew M."/>
            <person name="Finn R."/>
            <person name="Kale V."/>
            <person name="Holt S."/>
            <person name="Cochrane G."/>
            <person name="Meng A."/>
            <person name="Brown T."/>
            <person name="Cohen L."/>
        </authorList>
    </citation>
    <scope>NUCLEOTIDE SEQUENCE</scope>
    <source>
        <strain evidence="1">308</strain>
    </source>
</reference>
<sequence>MRSYFLFAFLAAAKLSRKENSVAGVTRNGVARNELDCSFPSKCKIPNSNNKVSIEIFSNHDSYDDYNEYHCIYACKEYYKEDEGDFIVTAVEYRSKKNGVDVKECNCIEGPEPTLKENTDFKCFFMVTYPLCDLYEDFM</sequence>
<protein>
    <submittedName>
        <fullName evidence="1">Uncharacterized protein</fullName>
    </submittedName>
</protein>
<proteinExistence type="predicted"/>
<name>A0A7S1BC33_9STRA</name>
<evidence type="ECO:0000313" key="1">
    <source>
        <dbReference type="EMBL" id="CAD8880568.1"/>
    </source>
</evidence>
<organism evidence="1">
    <name type="scientific">Corethron hystrix</name>
    <dbReference type="NCBI Taxonomy" id="216773"/>
    <lineage>
        <taxon>Eukaryota</taxon>
        <taxon>Sar</taxon>
        <taxon>Stramenopiles</taxon>
        <taxon>Ochrophyta</taxon>
        <taxon>Bacillariophyta</taxon>
        <taxon>Coscinodiscophyceae</taxon>
        <taxon>Corethrophycidae</taxon>
        <taxon>Corethrales</taxon>
        <taxon>Corethraceae</taxon>
        <taxon>Corethron</taxon>
    </lineage>
</organism>
<dbReference type="EMBL" id="HBFR01010758">
    <property type="protein sequence ID" value="CAD8880568.1"/>
    <property type="molecule type" value="Transcribed_RNA"/>
</dbReference>